<sequence>MFIFGTADDVFAMAVRIEENGHQFYAAAAKKADDPAVKKLLEDLAFMEESHVKAFRDLRGQLPASFPDAVWDPEGLAEGYLQATADTHIFTVEAASSRLKSANEPLEVLNMALQFEKDSVAFFLGMKEILPDVSGRGEIDKLIMAEMDHIRMLSAARNQLIASGTTTAIG</sequence>
<keyword evidence="3" id="KW-1185">Reference proteome</keyword>
<proteinExistence type="predicted"/>
<dbReference type="EMBL" id="CP003360">
    <property type="protein sequence ID" value="AFM26437.1"/>
    <property type="molecule type" value="Genomic_DNA"/>
</dbReference>
<dbReference type="GO" id="GO:0016491">
    <property type="term" value="F:oxidoreductase activity"/>
    <property type="evidence" value="ECO:0007669"/>
    <property type="project" value="InterPro"/>
</dbReference>
<dbReference type="AlphaFoldDB" id="I4CA46"/>
<dbReference type="Pfam" id="PF02915">
    <property type="entry name" value="Rubrerythrin"/>
    <property type="match status" value="1"/>
</dbReference>
<dbReference type="eggNOG" id="COG1633">
    <property type="taxonomic scope" value="Bacteria"/>
</dbReference>
<dbReference type="PANTHER" id="PTHR33531">
    <property type="entry name" value="RUBRERYTHRIN SUBFAMILY"/>
    <property type="match status" value="1"/>
</dbReference>
<dbReference type="KEGG" id="dti:Desti_3795"/>
<dbReference type="CDD" id="cd01045">
    <property type="entry name" value="Ferritin_like_AB"/>
    <property type="match status" value="1"/>
</dbReference>
<dbReference type="InterPro" id="IPR003251">
    <property type="entry name" value="Rr_diiron-bd_dom"/>
</dbReference>
<dbReference type="InterPro" id="IPR012347">
    <property type="entry name" value="Ferritin-like"/>
</dbReference>
<protein>
    <recommendedName>
        <fullName evidence="1">Rubrerythrin diiron-binding domain-containing protein</fullName>
    </recommendedName>
</protein>
<dbReference type="STRING" id="706587.Desti_3795"/>
<reference evidence="3" key="1">
    <citation type="submission" date="2012-06" db="EMBL/GenBank/DDBJ databases">
        <title>Complete sequence of chromosome of Desulfomonile tiedjei DSM 6799.</title>
        <authorList>
            <person name="Lucas S."/>
            <person name="Copeland A."/>
            <person name="Lapidus A."/>
            <person name="Glavina del Rio T."/>
            <person name="Dalin E."/>
            <person name="Tice H."/>
            <person name="Bruce D."/>
            <person name="Goodwin L."/>
            <person name="Pitluck S."/>
            <person name="Peters L."/>
            <person name="Ovchinnikova G."/>
            <person name="Zeytun A."/>
            <person name="Lu M."/>
            <person name="Kyrpides N."/>
            <person name="Mavromatis K."/>
            <person name="Ivanova N."/>
            <person name="Brettin T."/>
            <person name="Detter J.C."/>
            <person name="Han C."/>
            <person name="Larimer F."/>
            <person name="Land M."/>
            <person name="Hauser L."/>
            <person name="Markowitz V."/>
            <person name="Cheng J.-F."/>
            <person name="Hugenholtz P."/>
            <person name="Woyke T."/>
            <person name="Wu D."/>
            <person name="Spring S."/>
            <person name="Schroeder M."/>
            <person name="Brambilla E."/>
            <person name="Klenk H.-P."/>
            <person name="Eisen J.A."/>
        </authorList>
    </citation>
    <scope>NUCLEOTIDE SEQUENCE [LARGE SCALE GENOMIC DNA]</scope>
    <source>
        <strain evidence="3">ATCC 49306 / DSM 6799 / DCB-1</strain>
    </source>
</reference>
<dbReference type="GO" id="GO:0046872">
    <property type="term" value="F:metal ion binding"/>
    <property type="evidence" value="ECO:0007669"/>
    <property type="project" value="InterPro"/>
</dbReference>
<dbReference type="InterPro" id="IPR009078">
    <property type="entry name" value="Ferritin-like_SF"/>
</dbReference>
<dbReference type="OrthoDB" id="5405405at2"/>
<gene>
    <name evidence="2" type="ordered locus">Desti_3795</name>
</gene>
<name>I4CA46_DESTA</name>
<organism evidence="2 3">
    <name type="scientific">Desulfomonile tiedjei (strain ATCC 49306 / DSM 6799 / DCB-1)</name>
    <dbReference type="NCBI Taxonomy" id="706587"/>
    <lineage>
        <taxon>Bacteria</taxon>
        <taxon>Pseudomonadati</taxon>
        <taxon>Thermodesulfobacteriota</taxon>
        <taxon>Desulfomonilia</taxon>
        <taxon>Desulfomonilales</taxon>
        <taxon>Desulfomonilaceae</taxon>
        <taxon>Desulfomonile</taxon>
    </lineage>
</organism>
<dbReference type="PANTHER" id="PTHR33531:SF7">
    <property type="entry name" value="HYPOTHETICAL MEMBRANE PROTEIN, CONSERVED"/>
    <property type="match status" value="1"/>
</dbReference>
<dbReference type="Gene3D" id="1.20.1260.10">
    <property type="match status" value="1"/>
</dbReference>
<dbReference type="Proteomes" id="UP000006055">
    <property type="component" value="Chromosome"/>
</dbReference>
<dbReference type="HOGENOM" id="CLU_122749_1_0_7"/>
<feature type="domain" description="Rubrerythrin diiron-binding" evidence="1">
    <location>
        <begin position="10"/>
        <end position="155"/>
    </location>
</feature>
<evidence type="ECO:0000313" key="3">
    <source>
        <dbReference type="Proteomes" id="UP000006055"/>
    </source>
</evidence>
<evidence type="ECO:0000259" key="1">
    <source>
        <dbReference type="Pfam" id="PF02915"/>
    </source>
</evidence>
<dbReference type="SUPFAM" id="SSF47240">
    <property type="entry name" value="Ferritin-like"/>
    <property type="match status" value="1"/>
</dbReference>
<dbReference type="RefSeq" id="WP_014811563.1">
    <property type="nucleotide sequence ID" value="NC_018025.1"/>
</dbReference>
<accession>I4CA46</accession>
<evidence type="ECO:0000313" key="2">
    <source>
        <dbReference type="EMBL" id="AFM26437.1"/>
    </source>
</evidence>